<evidence type="ECO:0000256" key="5">
    <source>
        <dbReference type="SAM" id="Coils"/>
    </source>
</evidence>
<dbReference type="PANTHER" id="PTHR30537:SF20">
    <property type="entry name" value="TRANSCRIPTIONAL REGULATORY PROTEIN"/>
    <property type="match status" value="1"/>
</dbReference>
<dbReference type="FunFam" id="1.10.10.10:FF:000001">
    <property type="entry name" value="LysR family transcriptional regulator"/>
    <property type="match status" value="1"/>
</dbReference>
<organism evidence="7 8">
    <name type="scientific">Burkholderia stabilis</name>
    <dbReference type="NCBI Taxonomy" id="95485"/>
    <lineage>
        <taxon>Bacteria</taxon>
        <taxon>Pseudomonadati</taxon>
        <taxon>Pseudomonadota</taxon>
        <taxon>Betaproteobacteria</taxon>
        <taxon>Burkholderiales</taxon>
        <taxon>Burkholderiaceae</taxon>
        <taxon>Burkholderia</taxon>
        <taxon>Burkholderia cepacia complex</taxon>
    </lineage>
</organism>
<evidence type="ECO:0000256" key="4">
    <source>
        <dbReference type="ARBA" id="ARBA00023163"/>
    </source>
</evidence>
<evidence type="ECO:0000256" key="3">
    <source>
        <dbReference type="ARBA" id="ARBA00023125"/>
    </source>
</evidence>
<dbReference type="AlphaFoldDB" id="A0AAJ5NGS6"/>
<sequence>MKITLDELQAFAAVVDTGSITAAAQQLDLTVSAASRTLARLEEKLKTTLLRRTTRRLELTEEGRAFLQDARAIIESVESAEEQMLARREMPSGRLRVDAATPFMLHVIVPLVRGYRERFPKVELELNSNEGIIDLLERRTDVAIRIGRLKDSTLHSRKIGTSSLRMLASPAYLDAHGQPRKVEDLGKHTLIGFTQPESLNVWPVLGPDGEPYRIEPDIWSSNGETVRQLALEGAGIACLSDFMTAQDRESGRLTQLFARQTLDVQQPIHAVYYRNTAISSRIASFVDYLIEALGGGSSGSDTPARRKAVWMAPQ</sequence>
<keyword evidence="5" id="KW-0175">Coiled coil</keyword>
<evidence type="ECO:0000256" key="1">
    <source>
        <dbReference type="ARBA" id="ARBA00009437"/>
    </source>
</evidence>
<dbReference type="InterPro" id="IPR036390">
    <property type="entry name" value="WH_DNA-bd_sf"/>
</dbReference>
<feature type="coiled-coil region" evidence="5">
    <location>
        <begin position="24"/>
        <end position="51"/>
    </location>
</feature>
<gene>
    <name evidence="7" type="primary">dmlR_46</name>
    <name evidence="7" type="ORF">BSTAB16_5372</name>
</gene>
<keyword evidence="8" id="KW-1185">Reference proteome</keyword>
<evidence type="ECO:0000259" key="6">
    <source>
        <dbReference type="PROSITE" id="PS50931"/>
    </source>
</evidence>
<evidence type="ECO:0000313" key="7">
    <source>
        <dbReference type="EMBL" id="VBB15176.1"/>
    </source>
</evidence>
<dbReference type="InterPro" id="IPR036388">
    <property type="entry name" value="WH-like_DNA-bd_sf"/>
</dbReference>
<keyword evidence="2" id="KW-0805">Transcription regulation</keyword>
<dbReference type="InterPro" id="IPR058163">
    <property type="entry name" value="LysR-type_TF_proteobact-type"/>
</dbReference>
<evidence type="ECO:0000256" key="2">
    <source>
        <dbReference type="ARBA" id="ARBA00023015"/>
    </source>
</evidence>
<dbReference type="Gene3D" id="1.10.10.10">
    <property type="entry name" value="Winged helix-like DNA-binding domain superfamily/Winged helix DNA-binding domain"/>
    <property type="match status" value="1"/>
</dbReference>
<keyword evidence="3" id="KW-0238">DNA-binding</keyword>
<dbReference type="GO" id="GO:0006351">
    <property type="term" value="P:DNA-templated transcription"/>
    <property type="evidence" value="ECO:0007669"/>
    <property type="project" value="TreeGrafter"/>
</dbReference>
<dbReference type="EMBL" id="LR025743">
    <property type="protein sequence ID" value="VBB15176.1"/>
    <property type="molecule type" value="Genomic_DNA"/>
</dbReference>
<dbReference type="SUPFAM" id="SSF53850">
    <property type="entry name" value="Periplasmic binding protein-like II"/>
    <property type="match status" value="1"/>
</dbReference>
<evidence type="ECO:0000313" key="8">
    <source>
        <dbReference type="Proteomes" id="UP000268684"/>
    </source>
</evidence>
<dbReference type="InterPro" id="IPR048071">
    <property type="entry name" value="CrgA-like_PBP2"/>
</dbReference>
<name>A0AAJ5NGS6_9BURK</name>
<dbReference type="InterPro" id="IPR000847">
    <property type="entry name" value="LysR_HTH_N"/>
</dbReference>
<feature type="domain" description="HTH lysR-type" evidence="6">
    <location>
        <begin position="3"/>
        <end position="60"/>
    </location>
</feature>
<reference evidence="7 8" key="1">
    <citation type="submission" date="2017-11" db="EMBL/GenBank/DDBJ databases">
        <authorList>
            <person name="Seth-Smith MB H."/>
        </authorList>
    </citation>
    <scope>NUCLEOTIDE SEQUENCE [LARGE SCALE GENOMIC DNA]</scope>
    <source>
        <strain evidence="7">E</strain>
    </source>
</reference>
<dbReference type="GO" id="GO:0043565">
    <property type="term" value="F:sequence-specific DNA binding"/>
    <property type="evidence" value="ECO:0007669"/>
    <property type="project" value="TreeGrafter"/>
</dbReference>
<dbReference type="PROSITE" id="PS50931">
    <property type="entry name" value="HTH_LYSR"/>
    <property type="match status" value="1"/>
</dbReference>
<dbReference type="GeneID" id="71057797"/>
<dbReference type="CDD" id="cd08478">
    <property type="entry name" value="PBP2_CrgA"/>
    <property type="match status" value="1"/>
</dbReference>
<dbReference type="Proteomes" id="UP000268684">
    <property type="component" value="Chromosome II"/>
</dbReference>
<protein>
    <recommendedName>
        <fullName evidence="6">HTH lysR-type domain-containing protein</fullName>
    </recommendedName>
</protein>
<proteinExistence type="inferred from homology"/>
<dbReference type="InterPro" id="IPR005119">
    <property type="entry name" value="LysR_subst-bd"/>
</dbReference>
<dbReference type="Pfam" id="PF03466">
    <property type="entry name" value="LysR_substrate"/>
    <property type="match status" value="1"/>
</dbReference>
<dbReference type="PANTHER" id="PTHR30537">
    <property type="entry name" value="HTH-TYPE TRANSCRIPTIONAL REGULATOR"/>
    <property type="match status" value="1"/>
</dbReference>
<dbReference type="RefSeq" id="WP_122170442.1">
    <property type="nucleotide sequence ID" value="NZ_LR025743.1"/>
</dbReference>
<dbReference type="SUPFAM" id="SSF46785">
    <property type="entry name" value="Winged helix' DNA-binding domain"/>
    <property type="match status" value="1"/>
</dbReference>
<keyword evidence="4" id="KW-0804">Transcription</keyword>
<comment type="similarity">
    <text evidence="1">Belongs to the LysR transcriptional regulatory family.</text>
</comment>
<dbReference type="Gene3D" id="3.40.190.10">
    <property type="entry name" value="Periplasmic binding protein-like II"/>
    <property type="match status" value="2"/>
</dbReference>
<dbReference type="Pfam" id="PF00126">
    <property type="entry name" value="HTH_1"/>
    <property type="match status" value="1"/>
</dbReference>
<dbReference type="GO" id="GO:0003700">
    <property type="term" value="F:DNA-binding transcription factor activity"/>
    <property type="evidence" value="ECO:0007669"/>
    <property type="project" value="InterPro"/>
</dbReference>
<accession>A0AAJ5NGS6</accession>